<dbReference type="EMBL" id="CM029054">
    <property type="protein sequence ID" value="KAG2539911.1"/>
    <property type="molecule type" value="Genomic_DNA"/>
</dbReference>
<dbReference type="SUPFAM" id="SSF52058">
    <property type="entry name" value="L domain-like"/>
    <property type="match status" value="1"/>
</dbReference>
<keyword evidence="11" id="KW-0325">Glycoprotein</keyword>
<evidence type="ECO:0000256" key="10">
    <source>
        <dbReference type="ARBA" id="ARBA00023136"/>
    </source>
</evidence>
<dbReference type="PROSITE" id="PS50011">
    <property type="entry name" value="PROTEIN_KINASE_DOM"/>
    <property type="match status" value="1"/>
</dbReference>
<comment type="subcellular location">
    <subcellularLocation>
        <location evidence="1">Membrane</location>
        <topology evidence="1">Single-pass membrane protein</topology>
    </subcellularLocation>
</comment>
<keyword evidence="4 13" id="KW-0812">Transmembrane</keyword>
<dbReference type="GO" id="GO:0004672">
    <property type="term" value="F:protein kinase activity"/>
    <property type="evidence" value="ECO:0007669"/>
    <property type="project" value="InterPro"/>
</dbReference>
<name>A0A8T0MR20_PANVG</name>
<dbReference type="FunFam" id="3.30.200.20:FF:000428">
    <property type="entry name" value="Inactive LRR receptor-like serine/threonine-protein kinase BIR2"/>
    <property type="match status" value="1"/>
</dbReference>
<evidence type="ECO:0000256" key="13">
    <source>
        <dbReference type="SAM" id="Phobius"/>
    </source>
</evidence>
<reference evidence="15" key="1">
    <citation type="submission" date="2020-05" db="EMBL/GenBank/DDBJ databases">
        <title>WGS assembly of Panicum virgatum.</title>
        <authorList>
            <person name="Lovell J.T."/>
            <person name="Jenkins J."/>
            <person name="Shu S."/>
            <person name="Juenger T.E."/>
            <person name="Schmutz J."/>
        </authorList>
    </citation>
    <scope>NUCLEOTIDE SEQUENCE</scope>
    <source>
        <strain evidence="15">AP13</strain>
    </source>
</reference>
<feature type="region of interest" description="Disordered" evidence="12">
    <location>
        <begin position="1"/>
        <end position="44"/>
    </location>
</feature>
<feature type="transmembrane region" description="Helical" evidence="13">
    <location>
        <begin position="267"/>
        <end position="294"/>
    </location>
</feature>
<dbReference type="GO" id="GO:0016020">
    <property type="term" value="C:membrane"/>
    <property type="evidence" value="ECO:0007669"/>
    <property type="project" value="UniProtKB-SubCell"/>
</dbReference>
<evidence type="ECO:0000256" key="5">
    <source>
        <dbReference type="ARBA" id="ARBA00022729"/>
    </source>
</evidence>
<sequence length="666" mass="71585">MAISRNLSHQAGSLPSPTWSNHSPIFPSPTTTTTTATTRAHPPAMPPPRLLLPLLLLLLLLAPPAAPQPAPAPQEDDLKCLKGFKSGLRDPDGRLASWDFTNTSGGAVCNYNGILCWNMQESRVLSLSLSGFGLQGALPSALQYCRAATTLDLSDNELDGQIPPALCDWLPFVVNLDLSSNKLTGPIPAELANCRFLNTLKLSGNQLSGQIPASLARLDRLKSLDLSGNKLDGQIPTQLGANFPKDSFSGNSGLCGRPVSSRCGRGLGGAGLGIVIAAGVFGAAASLLLAYFFWRCTGKGRRRQRRGGSESGGAAVEDGSWWAERLRAAHNRLAPVSLFQKPIVKVKLADLMAATQDFNTSHIVVAGSSRAGTAYRAVLRDGSALTVKRLHSCPLSEKAFRAEMGRIGQLRHPNIVPLLGFCVVEDERLLVYKHMESGALSSVMKKPGEAPLDWATRLRIAVGAARGLAWLHHGFQVLQIHQNLSSSAVLLDEDYEARITDVGLTRLVRMTPGEGGDTSPFLNGDFGEFGYVAPECASNPVGTMKGDAYAFGVILFELVSGQEAAAVVTDVTGEGFKGTLVDWVNQLKASGRIGDVVDRPLRGKGHDKEIEEFLKVAFACTQPRPKERYSMYRAYHALKSIGQGRDVSEQFDEFPLAYNKEDSDTM</sequence>
<protein>
    <recommendedName>
        <fullName evidence="14">Protein kinase domain-containing protein</fullName>
    </recommendedName>
</protein>
<dbReference type="SUPFAM" id="SSF56112">
    <property type="entry name" value="Protein kinase-like (PK-like)"/>
    <property type="match status" value="1"/>
</dbReference>
<evidence type="ECO:0000313" key="16">
    <source>
        <dbReference type="Proteomes" id="UP000823388"/>
    </source>
</evidence>
<dbReference type="Pfam" id="PF00560">
    <property type="entry name" value="LRR_1"/>
    <property type="match status" value="1"/>
</dbReference>
<keyword evidence="9 13" id="KW-1133">Transmembrane helix</keyword>
<dbReference type="Pfam" id="PF07714">
    <property type="entry name" value="PK_Tyr_Ser-Thr"/>
    <property type="match status" value="1"/>
</dbReference>
<comment type="caution">
    <text evidence="15">The sequence shown here is derived from an EMBL/GenBank/DDBJ whole genome shotgun (WGS) entry which is preliminary data.</text>
</comment>
<keyword evidence="8" id="KW-0067">ATP-binding</keyword>
<evidence type="ECO:0000256" key="1">
    <source>
        <dbReference type="ARBA" id="ARBA00004167"/>
    </source>
</evidence>
<evidence type="ECO:0000313" key="15">
    <source>
        <dbReference type="EMBL" id="KAG2539911.1"/>
    </source>
</evidence>
<feature type="domain" description="Protein kinase" evidence="14">
    <location>
        <begin position="360"/>
        <end position="639"/>
    </location>
</feature>
<dbReference type="FunFam" id="1.10.510.10:FF:000609">
    <property type="entry name" value="Inactive LRR receptor-like serine/threonine-protein kinase BIR2"/>
    <property type="match status" value="1"/>
</dbReference>
<dbReference type="FunFam" id="3.80.10.10:FF:000415">
    <property type="entry name" value="Inactive LRR receptor-like serine/threonine-protein kinase BIR2"/>
    <property type="match status" value="1"/>
</dbReference>
<proteinExistence type="predicted"/>
<dbReference type="GO" id="GO:0005524">
    <property type="term" value="F:ATP binding"/>
    <property type="evidence" value="ECO:0007669"/>
    <property type="project" value="UniProtKB-KW"/>
</dbReference>
<dbReference type="InterPro" id="IPR011009">
    <property type="entry name" value="Kinase-like_dom_sf"/>
</dbReference>
<keyword evidence="5" id="KW-0732">Signal</keyword>
<accession>A0A8T0MR20</accession>
<feature type="compositionally biased region" description="Low complexity" evidence="12">
    <location>
        <begin position="29"/>
        <end position="42"/>
    </location>
</feature>
<dbReference type="InterPro" id="IPR000719">
    <property type="entry name" value="Prot_kinase_dom"/>
</dbReference>
<dbReference type="Gene3D" id="3.80.10.10">
    <property type="entry name" value="Ribonuclease Inhibitor"/>
    <property type="match status" value="1"/>
</dbReference>
<evidence type="ECO:0000256" key="11">
    <source>
        <dbReference type="ARBA" id="ARBA00023180"/>
    </source>
</evidence>
<dbReference type="InterPro" id="IPR013210">
    <property type="entry name" value="LRR_N_plant-typ"/>
</dbReference>
<evidence type="ECO:0000256" key="6">
    <source>
        <dbReference type="ARBA" id="ARBA00022737"/>
    </source>
</evidence>
<keyword evidence="7" id="KW-0547">Nucleotide-binding</keyword>
<keyword evidence="10 13" id="KW-0472">Membrane</keyword>
<evidence type="ECO:0000256" key="4">
    <source>
        <dbReference type="ARBA" id="ARBA00022692"/>
    </source>
</evidence>
<organism evidence="15 16">
    <name type="scientific">Panicum virgatum</name>
    <name type="common">Blackwell switchgrass</name>
    <dbReference type="NCBI Taxonomy" id="38727"/>
    <lineage>
        <taxon>Eukaryota</taxon>
        <taxon>Viridiplantae</taxon>
        <taxon>Streptophyta</taxon>
        <taxon>Embryophyta</taxon>
        <taxon>Tracheophyta</taxon>
        <taxon>Spermatophyta</taxon>
        <taxon>Magnoliopsida</taxon>
        <taxon>Liliopsida</taxon>
        <taxon>Poales</taxon>
        <taxon>Poaceae</taxon>
        <taxon>PACMAD clade</taxon>
        <taxon>Panicoideae</taxon>
        <taxon>Panicodae</taxon>
        <taxon>Paniceae</taxon>
        <taxon>Panicinae</taxon>
        <taxon>Panicum</taxon>
        <taxon>Panicum sect. Hiantes</taxon>
    </lineage>
</organism>
<dbReference type="Proteomes" id="UP000823388">
    <property type="component" value="Chromosome 9N"/>
</dbReference>
<dbReference type="Gene3D" id="1.10.510.10">
    <property type="entry name" value="Transferase(Phosphotransferase) domain 1"/>
    <property type="match status" value="1"/>
</dbReference>
<evidence type="ECO:0000256" key="8">
    <source>
        <dbReference type="ARBA" id="ARBA00022840"/>
    </source>
</evidence>
<evidence type="ECO:0000259" key="14">
    <source>
        <dbReference type="PROSITE" id="PS50011"/>
    </source>
</evidence>
<dbReference type="InterPro" id="IPR001245">
    <property type="entry name" value="Ser-Thr/Tyr_kinase_cat_dom"/>
</dbReference>
<dbReference type="InterPro" id="IPR032675">
    <property type="entry name" value="LRR_dom_sf"/>
</dbReference>
<dbReference type="InterPro" id="IPR001611">
    <property type="entry name" value="Leu-rich_rpt"/>
</dbReference>
<keyword evidence="3" id="KW-0433">Leucine-rich repeat</keyword>
<keyword evidence="6" id="KW-0677">Repeat</keyword>
<evidence type="ECO:0000256" key="7">
    <source>
        <dbReference type="ARBA" id="ARBA00022741"/>
    </source>
</evidence>
<keyword evidence="2" id="KW-0597">Phosphoprotein</keyword>
<dbReference type="InterPro" id="IPR046959">
    <property type="entry name" value="PRK1-6/SRF4-like"/>
</dbReference>
<dbReference type="PANTHER" id="PTHR48007">
    <property type="entry name" value="LEUCINE-RICH REPEAT RECEPTOR-LIKE PROTEIN KINASE PXC1"/>
    <property type="match status" value="1"/>
</dbReference>
<feature type="compositionally biased region" description="Polar residues" evidence="12">
    <location>
        <begin position="1"/>
        <end position="23"/>
    </location>
</feature>
<gene>
    <name evidence="15" type="ORF">PVAP13_9NG507028</name>
</gene>
<dbReference type="PANTHER" id="PTHR48007:SF86">
    <property type="entry name" value="(WILD MALAYSIAN BANANA) HYPOTHETICAL PROTEIN"/>
    <property type="match status" value="1"/>
</dbReference>
<dbReference type="PRINTS" id="PR00019">
    <property type="entry name" value="LEURICHRPT"/>
</dbReference>
<dbReference type="AlphaFoldDB" id="A0A8T0MR20"/>
<keyword evidence="16" id="KW-1185">Reference proteome</keyword>
<dbReference type="Pfam" id="PF08263">
    <property type="entry name" value="LRRNT_2"/>
    <property type="match status" value="1"/>
</dbReference>
<evidence type="ECO:0000256" key="3">
    <source>
        <dbReference type="ARBA" id="ARBA00022614"/>
    </source>
</evidence>
<evidence type="ECO:0000256" key="9">
    <source>
        <dbReference type="ARBA" id="ARBA00022989"/>
    </source>
</evidence>
<evidence type="ECO:0000256" key="2">
    <source>
        <dbReference type="ARBA" id="ARBA00022553"/>
    </source>
</evidence>
<dbReference type="Pfam" id="PF13855">
    <property type="entry name" value="LRR_8"/>
    <property type="match status" value="1"/>
</dbReference>
<evidence type="ECO:0000256" key="12">
    <source>
        <dbReference type="SAM" id="MobiDB-lite"/>
    </source>
</evidence>
<dbReference type="Gene3D" id="3.30.200.20">
    <property type="entry name" value="Phosphorylase Kinase, domain 1"/>
    <property type="match status" value="1"/>
</dbReference>